<keyword evidence="2" id="KW-1185">Reference proteome</keyword>
<comment type="caution">
    <text evidence="1">The sequence shown here is derived from an EMBL/GenBank/DDBJ whole genome shotgun (WGS) entry which is preliminary data.</text>
</comment>
<dbReference type="EMBL" id="BMPE01000001">
    <property type="protein sequence ID" value="GGK91361.1"/>
    <property type="molecule type" value="Genomic_DNA"/>
</dbReference>
<evidence type="ECO:0000313" key="2">
    <source>
        <dbReference type="Proteomes" id="UP000604341"/>
    </source>
</evidence>
<accession>A0ABQ2FGP0</accession>
<proteinExistence type="predicted"/>
<protein>
    <submittedName>
        <fullName evidence="1">Uncharacterized protein</fullName>
    </submittedName>
</protein>
<name>A0ABQ2FGP0_9DEIO</name>
<dbReference type="RefSeq" id="WP_189067577.1">
    <property type="nucleotide sequence ID" value="NZ_BMPE01000001.1"/>
</dbReference>
<gene>
    <name evidence="1" type="ORF">GCM10010844_07340</name>
</gene>
<reference evidence="2" key="1">
    <citation type="journal article" date="2019" name="Int. J. Syst. Evol. Microbiol.">
        <title>The Global Catalogue of Microorganisms (GCM) 10K type strain sequencing project: providing services to taxonomists for standard genome sequencing and annotation.</title>
        <authorList>
            <consortium name="The Broad Institute Genomics Platform"/>
            <consortium name="The Broad Institute Genome Sequencing Center for Infectious Disease"/>
            <person name="Wu L."/>
            <person name="Ma J."/>
        </authorList>
    </citation>
    <scope>NUCLEOTIDE SEQUENCE [LARGE SCALE GENOMIC DNA]</scope>
    <source>
        <strain evidence="2">JCM 19173</strain>
    </source>
</reference>
<evidence type="ECO:0000313" key="1">
    <source>
        <dbReference type="EMBL" id="GGK91361.1"/>
    </source>
</evidence>
<organism evidence="1 2">
    <name type="scientific">Deinococcus radiotolerans</name>
    <dbReference type="NCBI Taxonomy" id="1309407"/>
    <lineage>
        <taxon>Bacteria</taxon>
        <taxon>Thermotogati</taxon>
        <taxon>Deinococcota</taxon>
        <taxon>Deinococci</taxon>
        <taxon>Deinococcales</taxon>
        <taxon>Deinococcaceae</taxon>
        <taxon>Deinococcus</taxon>
    </lineage>
</organism>
<sequence length="76" mass="8381">MELRAAGSDPAVIAYGAYLHGGRLRCPVLFVRHGHTDPVVTLTSPTTTQEFRVRLPAEATGHSGHLRFDREELEIV</sequence>
<dbReference type="Proteomes" id="UP000604341">
    <property type="component" value="Unassembled WGS sequence"/>
</dbReference>